<proteinExistence type="predicted"/>
<dbReference type="OrthoDB" id="10252509at2759"/>
<evidence type="ECO:0000256" key="2">
    <source>
        <dbReference type="ARBA" id="ARBA00022942"/>
    </source>
</evidence>
<dbReference type="STRING" id="34508.A0A4U8UX20"/>
<feature type="compositionally biased region" description="Basic residues" evidence="3">
    <location>
        <begin position="212"/>
        <end position="225"/>
    </location>
</feature>
<evidence type="ECO:0008006" key="6">
    <source>
        <dbReference type="Google" id="ProtNLM"/>
    </source>
</evidence>
<dbReference type="GO" id="GO:0043161">
    <property type="term" value="P:proteasome-mediated ubiquitin-dependent protein catabolic process"/>
    <property type="evidence" value="ECO:0007669"/>
    <property type="project" value="TreeGrafter"/>
</dbReference>
<sequence>MGEEVGSQMSLRTFGHLMRYGEPVIRRAVPLALALISISNPQLNILETLSKYSHDSDAETAHNAILAMGLVGRRHEQRPSGVHAPPAGHLPPQGPDQSHAGAHGPRSHSPRQGHHDFEPLPLRPPTNVPRRRGRTLRHVLRLLGWQQQHPQQPSALSAVFAGPSDAAPPLDHFGRGRRQAREPQAGQRLRPRRRRRRRGAGRKAEDHYRLPNAHHARSARLWRTS</sequence>
<keyword evidence="1" id="KW-0677">Repeat</keyword>
<feature type="region of interest" description="Disordered" evidence="3">
    <location>
        <begin position="153"/>
        <end position="225"/>
    </location>
</feature>
<dbReference type="AlphaFoldDB" id="A0A4U8UX20"/>
<feature type="compositionally biased region" description="Basic residues" evidence="3">
    <location>
        <begin position="189"/>
        <end position="201"/>
    </location>
</feature>
<reference evidence="4 5" key="1">
    <citation type="journal article" date="2015" name="Genome Biol.">
        <title>Comparative genomics of Steinernema reveals deeply conserved gene regulatory networks.</title>
        <authorList>
            <person name="Dillman A.R."/>
            <person name="Macchietto M."/>
            <person name="Porter C.F."/>
            <person name="Rogers A."/>
            <person name="Williams B."/>
            <person name="Antoshechkin I."/>
            <person name="Lee M.M."/>
            <person name="Goodwin Z."/>
            <person name="Lu X."/>
            <person name="Lewis E.E."/>
            <person name="Goodrich-Blair H."/>
            <person name="Stock S.P."/>
            <person name="Adams B.J."/>
            <person name="Sternberg P.W."/>
            <person name="Mortazavi A."/>
        </authorList>
    </citation>
    <scope>NUCLEOTIDE SEQUENCE [LARGE SCALE GENOMIC DNA]</scope>
    <source>
        <strain evidence="4 5">ALL</strain>
    </source>
</reference>
<gene>
    <name evidence="4" type="ORF">L596_004853</name>
</gene>
<comment type="caution">
    <text evidence="4">The sequence shown here is derived from an EMBL/GenBank/DDBJ whole genome shotgun (WGS) entry which is preliminary data.</text>
</comment>
<name>A0A4U8UX20_STECR</name>
<dbReference type="Proteomes" id="UP000298663">
    <property type="component" value="Unassembled WGS sequence"/>
</dbReference>
<dbReference type="InterPro" id="IPR016024">
    <property type="entry name" value="ARM-type_fold"/>
</dbReference>
<protein>
    <recommendedName>
        <fullName evidence="6">26S proteasome non-ATPase regulatory subunit 2</fullName>
    </recommendedName>
</protein>
<feature type="region of interest" description="Disordered" evidence="3">
    <location>
        <begin position="75"/>
        <end position="132"/>
    </location>
</feature>
<evidence type="ECO:0000313" key="5">
    <source>
        <dbReference type="Proteomes" id="UP000298663"/>
    </source>
</evidence>
<accession>A0A4U8UX20</accession>
<dbReference type="InterPro" id="IPR011989">
    <property type="entry name" value="ARM-like"/>
</dbReference>
<evidence type="ECO:0000256" key="1">
    <source>
        <dbReference type="ARBA" id="ARBA00022737"/>
    </source>
</evidence>
<reference evidence="4 5" key="2">
    <citation type="journal article" date="2019" name="G3 (Bethesda)">
        <title>Hybrid Assembly of the Genome of the Entomopathogenic Nematode Steinernema carpocapsae Identifies the X-Chromosome.</title>
        <authorList>
            <person name="Serra L."/>
            <person name="Macchietto M."/>
            <person name="Macias-Munoz A."/>
            <person name="McGill C.J."/>
            <person name="Rodriguez I.M."/>
            <person name="Rodriguez B."/>
            <person name="Murad R."/>
            <person name="Mortazavi A."/>
        </authorList>
    </citation>
    <scope>NUCLEOTIDE SEQUENCE [LARGE SCALE GENOMIC DNA]</scope>
    <source>
        <strain evidence="4 5">ALL</strain>
    </source>
</reference>
<dbReference type="GO" id="GO:0034515">
    <property type="term" value="C:proteasome storage granule"/>
    <property type="evidence" value="ECO:0007669"/>
    <property type="project" value="TreeGrafter"/>
</dbReference>
<keyword evidence="5" id="KW-1185">Reference proteome</keyword>
<evidence type="ECO:0000313" key="4">
    <source>
        <dbReference type="EMBL" id="TMS38040.1"/>
    </source>
</evidence>
<organism evidence="4 5">
    <name type="scientific">Steinernema carpocapsae</name>
    <name type="common">Entomopathogenic nematode</name>
    <dbReference type="NCBI Taxonomy" id="34508"/>
    <lineage>
        <taxon>Eukaryota</taxon>
        <taxon>Metazoa</taxon>
        <taxon>Ecdysozoa</taxon>
        <taxon>Nematoda</taxon>
        <taxon>Chromadorea</taxon>
        <taxon>Rhabditida</taxon>
        <taxon>Tylenchina</taxon>
        <taxon>Panagrolaimomorpha</taxon>
        <taxon>Strongyloidoidea</taxon>
        <taxon>Steinernematidae</taxon>
        <taxon>Steinernema</taxon>
    </lineage>
</organism>
<evidence type="ECO:0000256" key="3">
    <source>
        <dbReference type="SAM" id="MobiDB-lite"/>
    </source>
</evidence>
<dbReference type="GO" id="GO:0005634">
    <property type="term" value="C:nucleus"/>
    <property type="evidence" value="ECO:0007669"/>
    <property type="project" value="TreeGrafter"/>
</dbReference>
<dbReference type="EMBL" id="AZBU02000001">
    <property type="protein sequence ID" value="TMS38040.1"/>
    <property type="molecule type" value="Genomic_DNA"/>
</dbReference>
<dbReference type="GO" id="GO:0008540">
    <property type="term" value="C:proteasome regulatory particle, base subcomplex"/>
    <property type="evidence" value="ECO:0007669"/>
    <property type="project" value="TreeGrafter"/>
</dbReference>
<dbReference type="PANTHER" id="PTHR10943:SF1">
    <property type="entry name" value="26S PROTEASOME NON-ATPASE REGULATORY SUBUNIT 2"/>
    <property type="match status" value="1"/>
</dbReference>
<dbReference type="PANTHER" id="PTHR10943">
    <property type="entry name" value="26S PROTEASOME NON-ATPASE REGULATORY SUBUNIT"/>
    <property type="match status" value="1"/>
</dbReference>
<dbReference type="Gene3D" id="1.25.10.10">
    <property type="entry name" value="Leucine-rich Repeat Variant"/>
    <property type="match status" value="1"/>
</dbReference>
<dbReference type="SUPFAM" id="SSF48371">
    <property type="entry name" value="ARM repeat"/>
    <property type="match status" value="1"/>
</dbReference>
<keyword evidence="2" id="KW-0647">Proteasome</keyword>